<organism evidence="3 4">
    <name type="scientific">Chromohalobacter sarecensis</name>
    <dbReference type="NCBI Taxonomy" id="245294"/>
    <lineage>
        <taxon>Bacteria</taxon>
        <taxon>Pseudomonadati</taxon>
        <taxon>Pseudomonadota</taxon>
        <taxon>Gammaproteobacteria</taxon>
        <taxon>Oceanospirillales</taxon>
        <taxon>Halomonadaceae</taxon>
        <taxon>Chromohalobacter</taxon>
    </lineage>
</organism>
<keyword evidence="1" id="KW-0732">Signal</keyword>
<feature type="signal peptide" evidence="1">
    <location>
        <begin position="1"/>
        <end position="25"/>
    </location>
</feature>
<feature type="domain" description="ABC-type glycine betaine transport system substrate-binding" evidence="2">
    <location>
        <begin position="29"/>
        <end position="295"/>
    </location>
</feature>
<gene>
    <name evidence="3" type="ORF">ACFO0U_11530</name>
</gene>
<sequence>MKHPITTLLTTLGLSLSAAATTAHAQDDDPIVVGGLNYTEHLILTSATFQLLKANGYNVDKRDGLGTSVLRQAQENGQVDLYWEYTGNSVILFNDQPQPDNAAETYATAKRLDAEKGLIWLDPSDTNNTYALAMREADAEKHDIHTLSDLATAMNDGTDLTLASNAEFYARDDGLRPLQEAYGFKFPRSKVKRMDSGLTYSALREGEVDVALVFATDGRNGAFDFEVLDDDQQFFPVYQLAPVVREETLDAHPDLKPLLNDMSAALNDTTLIDLNRRVDIDDQNIEKVAKDFLTENDLL</sequence>
<dbReference type="Gene3D" id="3.40.190.10">
    <property type="entry name" value="Periplasmic binding protein-like II"/>
    <property type="match status" value="1"/>
</dbReference>
<dbReference type="InterPro" id="IPR007210">
    <property type="entry name" value="ABC_Gly_betaine_transp_sub-bd"/>
</dbReference>
<evidence type="ECO:0000259" key="2">
    <source>
        <dbReference type="Pfam" id="PF04069"/>
    </source>
</evidence>
<evidence type="ECO:0000313" key="4">
    <source>
        <dbReference type="Proteomes" id="UP001596030"/>
    </source>
</evidence>
<dbReference type="EMBL" id="JBHSEU010000019">
    <property type="protein sequence ID" value="MFC4539409.1"/>
    <property type="molecule type" value="Genomic_DNA"/>
</dbReference>
<dbReference type="Pfam" id="PF04069">
    <property type="entry name" value="OpuAC"/>
    <property type="match status" value="1"/>
</dbReference>
<feature type="chain" id="PRO_5047303605" evidence="1">
    <location>
        <begin position="26"/>
        <end position="299"/>
    </location>
</feature>
<keyword evidence="4" id="KW-1185">Reference proteome</keyword>
<dbReference type="RefSeq" id="WP_246969881.1">
    <property type="nucleotide sequence ID" value="NZ_JAKGAN010000003.1"/>
</dbReference>
<dbReference type="SUPFAM" id="SSF53850">
    <property type="entry name" value="Periplasmic binding protein-like II"/>
    <property type="match status" value="1"/>
</dbReference>
<name>A0ABV9D1R7_9GAMM</name>
<reference evidence="4" key="1">
    <citation type="journal article" date="2019" name="Int. J. Syst. Evol. Microbiol.">
        <title>The Global Catalogue of Microorganisms (GCM) 10K type strain sequencing project: providing services to taxonomists for standard genome sequencing and annotation.</title>
        <authorList>
            <consortium name="The Broad Institute Genomics Platform"/>
            <consortium name="The Broad Institute Genome Sequencing Center for Infectious Disease"/>
            <person name="Wu L."/>
            <person name="Ma J."/>
        </authorList>
    </citation>
    <scope>NUCLEOTIDE SEQUENCE [LARGE SCALE GENOMIC DNA]</scope>
    <source>
        <strain evidence="4">CGMCC 1.12121</strain>
    </source>
</reference>
<evidence type="ECO:0000256" key="1">
    <source>
        <dbReference type="SAM" id="SignalP"/>
    </source>
</evidence>
<dbReference type="CDD" id="cd13611">
    <property type="entry name" value="PBP2_YehZ"/>
    <property type="match status" value="1"/>
</dbReference>
<dbReference type="Gene3D" id="3.40.190.120">
    <property type="entry name" value="Osmoprotection protein (prox), domain 2"/>
    <property type="match status" value="1"/>
</dbReference>
<comment type="caution">
    <text evidence="3">The sequence shown here is derived from an EMBL/GenBank/DDBJ whole genome shotgun (WGS) entry which is preliminary data.</text>
</comment>
<proteinExistence type="predicted"/>
<accession>A0ABV9D1R7</accession>
<protein>
    <submittedName>
        <fullName evidence="3">Glycine betaine ABC transporter substrate-binding protein</fullName>
    </submittedName>
</protein>
<evidence type="ECO:0000313" key="3">
    <source>
        <dbReference type="EMBL" id="MFC4539409.1"/>
    </source>
</evidence>
<dbReference type="Proteomes" id="UP001596030">
    <property type="component" value="Unassembled WGS sequence"/>
</dbReference>